<keyword evidence="2" id="KW-1185">Reference proteome</keyword>
<proteinExistence type="predicted"/>
<accession>A0ACC3SFL1</accession>
<sequence>MSFTSVQTTPSRPLPGAYLATPAANRQRPSQPQLFRSGSSSALVQNAPARQQQTALASRSDAPSAGAQSAPTLSPIERAARTINETLAVEGRYPDLDSYVGQGISADYDIPLNQAWFPFQKAKSYEIPEQVFEQANLAQINTKLGLFAELNHAYIVIDNALYLWDYTHPNPELIGYEEQPNAITAVKLVKPRPGVFVPSITHLLVVATQAEIILIGIAAQAAPGGGKSVSLYSTRMIVPVKGINVNTIEASAKTGRIFFGGKDNDDVWELTYQQEERWFASRCSKINHTAKGLSSALPIAYFKGAAQEYITQMVIDDTRDLLYTLSSRSTIRVFHMKAGNVMDLSLSRSWGNILSNIGHMVARSELLDMKTQIVNLSPITATETARLSLQALTSTGCRIFFSATTGSFYGSSASTAPTSMQVHHVRFPPKTSETQMPAQGGTAGQAIPYQQANPMVDVNSPYLKPTTKGVRYAPGFTIFIMPDAQDRSRDRIFLTAPESGRIKARDATQAASYPETGQWIALGNESQEIGLATPSFAASSGPLGFANELAVQFDQTPTEFVILTPTGVQTFRRRRLVDIFAATKRYGLSGDVEGLEAEVKKFIRFYGRSETAATALAVACGQGSDVTSDLRVASITDPEVIEFAQKTFIEQGGKPMLNENSVLDNNTPAIDNVRPSPRHEGMSLYVSRLVRSVWRAPVLVERLTPQGGLVVLPSVTLSKLQDVQRALNSLQEFLNKNKTNIEGLAGPEALGRVSTKQEEVALQGEHRAMNSLVQLIASMIEGIAFVLVLSDERVEEIVLSLPEQSRLRLRQLTFEGLFCSSEGKELAKELVKAIVNRNIVNGSNVDTVAEALRRRCGSFCSADDVVIFKAQEQVKRASEAGSTSQSGRDFLNESLRLFQKVAGALSMEHLQWAIEQYISMAFYAGAIQLALTVAQESDRANRALSWLRDDCPEDDPRKTAYDSRKRCYDLIHAVIQSVDQSSQQAPEMLDGQFTVSAKRRAEAYDVINGSEDEVFQNNLYDWYMSQGWDDRLLEISSPFVVNYLRRSMDKDPAHADLLWRYYTHHNNYLDAASVQLLLAKGSFALDLEARIAYLSRAKTSASIRQTSLLDSRQSRQQLLREISDLLDVANIQGDILQRMRSDPRLSAERRPQVLRHLDGEILTIDELFNQYADQAAYYDICIVIYHIADHRNPADIQNTWQLLIEQTHQETEAAGEPQPYEAVALKVRSLGTRLRLADATFPIPILLPLLERYAFGFQRGVGPSTWVVDLFLDLEVPFESLLPVLETMYYSGEQPFQGKNRRVLAGDLVYLLQRWFADSERKGERIIFGSEENVAGVEEVLASLLRSGDLEANKREETEVLRASIGQKLR</sequence>
<organism evidence="1 2">
    <name type="scientific">Zalaria obscura</name>
    <dbReference type="NCBI Taxonomy" id="2024903"/>
    <lineage>
        <taxon>Eukaryota</taxon>
        <taxon>Fungi</taxon>
        <taxon>Dikarya</taxon>
        <taxon>Ascomycota</taxon>
        <taxon>Pezizomycotina</taxon>
        <taxon>Dothideomycetes</taxon>
        <taxon>Dothideomycetidae</taxon>
        <taxon>Dothideales</taxon>
        <taxon>Zalariaceae</taxon>
        <taxon>Zalaria</taxon>
    </lineage>
</organism>
<comment type="caution">
    <text evidence="1">The sequence shown here is derived from an EMBL/GenBank/DDBJ whole genome shotgun (WGS) entry which is preliminary data.</text>
</comment>
<evidence type="ECO:0000313" key="1">
    <source>
        <dbReference type="EMBL" id="KAK8210107.1"/>
    </source>
</evidence>
<gene>
    <name evidence="1" type="ORF">M8818_003594</name>
</gene>
<dbReference type="Proteomes" id="UP001320706">
    <property type="component" value="Unassembled WGS sequence"/>
</dbReference>
<name>A0ACC3SFL1_9PEZI</name>
<dbReference type="EMBL" id="JAMKPW020000016">
    <property type="protein sequence ID" value="KAK8210107.1"/>
    <property type="molecule type" value="Genomic_DNA"/>
</dbReference>
<evidence type="ECO:0000313" key="2">
    <source>
        <dbReference type="Proteomes" id="UP001320706"/>
    </source>
</evidence>
<protein>
    <submittedName>
        <fullName evidence="1">Uncharacterized protein</fullName>
    </submittedName>
</protein>
<reference evidence="1" key="1">
    <citation type="submission" date="2024-02" db="EMBL/GenBank/DDBJ databases">
        <title>Metagenome Assembled Genome of Zalaria obscura JY119.</title>
        <authorList>
            <person name="Vighnesh L."/>
            <person name="Jagadeeshwari U."/>
            <person name="Venkata Ramana C."/>
            <person name="Sasikala C."/>
        </authorList>
    </citation>
    <scope>NUCLEOTIDE SEQUENCE</scope>
    <source>
        <strain evidence="1">JY119</strain>
    </source>
</reference>